<dbReference type="EMBL" id="SWVK01000032">
    <property type="protein sequence ID" value="NFN36780.1"/>
    <property type="molecule type" value="Genomic_DNA"/>
</dbReference>
<evidence type="ECO:0000313" key="5">
    <source>
        <dbReference type="Proteomes" id="UP000473681"/>
    </source>
</evidence>
<dbReference type="AlphaFoldDB" id="A0A0C2SKF7"/>
<comment type="caution">
    <text evidence="2">The sequence shown here is derived from an EMBL/GenBank/DDBJ whole genome shotgun (WGS) entry which is preliminary data.</text>
</comment>
<reference evidence="1 4" key="1">
    <citation type="submission" date="2019-02" db="EMBL/GenBank/DDBJ databases">
        <title>Genome sequencing of Clostridium botulinum clinical isolates.</title>
        <authorList>
            <person name="Brunt J."/>
            <person name="Van Vliet A.H.M."/>
            <person name="Stringer S.C."/>
            <person name="Grant K.A."/>
            <person name="Carter A.C."/>
            <person name="Peck M.W."/>
        </authorList>
    </citation>
    <scope>NUCLEOTIDE SEQUENCE [LARGE SCALE GENOMIC DNA]</scope>
    <source>
        <strain evidence="1 4">H113700579</strain>
    </source>
</reference>
<evidence type="ECO:0000313" key="3">
    <source>
        <dbReference type="EMBL" id="NFN36780.1"/>
    </source>
</evidence>
<evidence type="ECO:0000313" key="1">
    <source>
        <dbReference type="EMBL" id="NFA43559.1"/>
    </source>
</evidence>
<dbReference type="Proteomes" id="UP000472355">
    <property type="component" value="Unassembled WGS sequence"/>
</dbReference>
<reference evidence="5 6" key="2">
    <citation type="submission" date="2019-04" db="EMBL/GenBank/DDBJ databases">
        <title>Genome sequencing of Clostridium botulinum Groups I-IV and Clostridium butyricum.</title>
        <authorList>
            <person name="Brunt J."/>
            <person name="Van Vliet A.H.M."/>
            <person name="Stringer S.C."/>
            <person name="Carter A.T."/>
            <person name="Peck M.W."/>
        </authorList>
    </citation>
    <scope>NUCLEOTIDE SEQUENCE [LARGE SCALE GENOMIC DNA]</scope>
    <source>
        <strain evidence="2 6">1605</strain>
        <strain evidence="3 5">CB-K-33E</strain>
    </source>
</reference>
<evidence type="ECO:0008006" key="7">
    <source>
        <dbReference type="Google" id="ProtNLM"/>
    </source>
</evidence>
<dbReference type="OrthoDB" id="1912420at2"/>
<organism evidence="2 6">
    <name type="scientific">Clostridium botulinum</name>
    <dbReference type="NCBI Taxonomy" id="1491"/>
    <lineage>
        <taxon>Bacteria</taxon>
        <taxon>Bacillati</taxon>
        <taxon>Bacillota</taxon>
        <taxon>Clostridia</taxon>
        <taxon>Eubacteriales</taxon>
        <taxon>Clostridiaceae</taxon>
        <taxon>Clostridium</taxon>
    </lineage>
</organism>
<dbReference type="RefSeq" id="WP_012451801.1">
    <property type="nucleotide sequence ID" value="NZ_CP010520.1"/>
</dbReference>
<name>A0A0C2SKF7_CLOBO</name>
<evidence type="ECO:0000313" key="4">
    <source>
        <dbReference type="Proteomes" id="UP000472355"/>
    </source>
</evidence>
<dbReference type="EMBL" id="SGKU01000042">
    <property type="protein sequence ID" value="NFA43559.1"/>
    <property type="molecule type" value="Genomic_DNA"/>
</dbReference>
<dbReference type="SUPFAM" id="SSF49464">
    <property type="entry name" value="Carboxypeptidase regulatory domain-like"/>
    <property type="match status" value="1"/>
</dbReference>
<dbReference type="InterPro" id="IPR008969">
    <property type="entry name" value="CarboxyPept-like_regulatory"/>
</dbReference>
<sequence length="101" mass="11623">MEDRNKKKSIVLDGSKLKCSKMYKVNIVIEKKSTTIIKGNVYNQQHEPSIGAAVEVKEINCLTEQCKILGYCFTNYKGEYAFLLQPAYGKRYEIYIYSPLV</sequence>
<proteinExistence type="predicted"/>
<gene>
    <name evidence="1" type="ORF">EXM65_13460</name>
    <name evidence="2" type="ORF">FC774_12960</name>
    <name evidence="3" type="ORF">FDB51_17075</name>
</gene>
<dbReference type="EMBL" id="SWOV01000039">
    <property type="protein sequence ID" value="NFF88768.1"/>
    <property type="molecule type" value="Genomic_DNA"/>
</dbReference>
<dbReference type="Proteomes" id="UP000476820">
    <property type="component" value="Unassembled WGS sequence"/>
</dbReference>
<protein>
    <recommendedName>
        <fullName evidence="7">Carboxypeptidase regulatory-like domain-containing protein</fullName>
    </recommendedName>
</protein>
<evidence type="ECO:0000313" key="2">
    <source>
        <dbReference type="EMBL" id="NFF88768.1"/>
    </source>
</evidence>
<dbReference type="Proteomes" id="UP000473681">
    <property type="component" value="Unassembled WGS sequence"/>
</dbReference>
<evidence type="ECO:0000313" key="6">
    <source>
        <dbReference type="Proteomes" id="UP000476820"/>
    </source>
</evidence>
<accession>A0A0C2SKF7</accession>